<keyword evidence="2 5" id="KW-0479">Metal-binding</keyword>
<gene>
    <name evidence="8" type="ORF">BQ2448_5897</name>
</gene>
<dbReference type="Pfam" id="PF00107">
    <property type="entry name" value="ADH_zinc_N"/>
    <property type="match status" value="1"/>
</dbReference>
<dbReference type="PROSITE" id="PS00059">
    <property type="entry name" value="ADH_ZINC"/>
    <property type="match status" value="1"/>
</dbReference>
<dbReference type="Gene3D" id="3.90.180.10">
    <property type="entry name" value="Medium-chain alcohol dehydrogenases, catalytic domain"/>
    <property type="match status" value="1"/>
</dbReference>
<comment type="cofactor">
    <cofactor evidence="1 5">
        <name>Zn(2+)</name>
        <dbReference type="ChEBI" id="CHEBI:29105"/>
    </cofactor>
</comment>
<dbReference type="SUPFAM" id="SSF51735">
    <property type="entry name" value="NAD(P)-binding Rossmann-fold domains"/>
    <property type="match status" value="1"/>
</dbReference>
<evidence type="ECO:0000313" key="9">
    <source>
        <dbReference type="Proteomes" id="UP000198372"/>
    </source>
</evidence>
<keyword evidence="3 5" id="KW-0862">Zinc</keyword>
<feature type="domain" description="Alcohol dehydrogenase-like C-terminal" evidence="6">
    <location>
        <begin position="218"/>
        <end position="344"/>
    </location>
</feature>
<dbReference type="GO" id="GO:0016616">
    <property type="term" value="F:oxidoreductase activity, acting on the CH-OH group of donors, NAD or NADP as acceptor"/>
    <property type="evidence" value="ECO:0007669"/>
    <property type="project" value="InterPro"/>
</dbReference>
<evidence type="ECO:0000256" key="4">
    <source>
        <dbReference type="ARBA" id="ARBA00023002"/>
    </source>
</evidence>
<evidence type="ECO:0000313" key="8">
    <source>
        <dbReference type="EMBL" id="SCV67251.1"/>
    </source>
</evidence>
<dbReference type="CDD" id="cd05283">
    <property type="entry name" value="CAD1"/>
    <property type="match status" value="1"/>
</dbReference>
<dbReference type="STRING" id="269621.A0A238F5L3"/>
<dbReference type="PANTHER" id="PTHR42683">
    <property type="entry name" value="ALDEHYDE REDUCTASE"/>
    <property type="match status" value="1"/>
</dbReference>
<dbReference type="InterPro" id="IPR011032">
    <property type="entry name" value="GroES-like_sf"/>
</dbReference>
<evidence type="ECO:0000256" key="1">
    <source>
        <dbReference type="ARBA" id="ARBA00001947"/>
    </source>
</evidence>
<dbReference type="InterPro" id="IPR013149">
    <property type="entry name" value="ADH-like_C"/>
</dbReference>
<keyword evidence="4" id="KW-0560">Oxidoreductase</keyword>
<evidence type="ECO:0000256" key="5">
    <source>
        <dbReference type="RuleBase" id="RU361277"/>
    </source>
</evidence>
<dbReference type="Gene3D" id="3.40.50.720">
    <property type="entry name" value="NAD(P)-binding Rossmann-like Domain"/>
    <property type="match status" value="1"/>
</dbReference>
<evidence type="ECO:0000256" key="3">
    <source>
        <dbReference type="ARBA" id="ARBA00022833"/>
    </source>
</evidence>
<comment type="similarity">
    <text evidence="5">Belongs to the zinc-containing alcohol dehydrogenase family.</text>
</comment>
<dbReference type="InterPro" id="IPR013154">
    <property type="entry name" value="ADH-like_N"/>
</dbReference>
<evidence type="ECO:0000259" key="6">
    <source>
        <dbReference type="Pfam" id="PF00107"/>
    </source>
</evidence>
<evidence type="ECO:0000259" key="7">
    <source>
        <dbReference type="Pfam" id="PF08240"/>
    </source>
</evidence>
<dbReference type="AlphaFoldDB" id="A0A238F5L3"/>
<dbReference type="GO" id="GO:0008270">
    <property type="term" value="F:zinc ion binding"/>
    <property type="evidence" value="ECO:0007669"/>
    <property type="project" value="InterPro"/>
</dbReference>
<keyword evidence="9" id="KW-1185">Reference proteome</keyword>
<name>A0A238F5L3_9BASI</name>
<dbReference type="Pfam" id="PF08240">
    <property type="entry name" value="ADH_N"/>
    <property type="match status" value="1"/>
</dbReference>
<reference evidence="9" key="1">
    <citation type="submission" date="2016-09" db="EMBL/GenBank/DDBJ databases">
        <authorList>
            <person name="Jeantristanb JTB J.-T."/>
            <person name="Ricardo R."/>
        </authorList>
    </citation>
    <scope>NUCLEOTIDE SEQUENCE [LARGE SCALE GENOMIC DNA]</scope>
</reference>
<evidence type="ECO:0000256" key="2">
    <source>
        <dbReference type="ARBA" id="ARBA00022723"/>
    </source>
</evidence>
<feature type="domain" description="Alcohol dehydrogenase-like N-terminal" evidence="7">
    <location>
        <begin position="56"/>
        <end position="178"/>
    </location>
</feature>
<accession>A0A238F5L3</accession>
<dbReference type="OrthoDB" id="1879366at2759"/>
<organism evidence="8 9">
    <name type="scientific">Microbotryum intermedium</name>
    <dbReference type="NCBI Taxonomy" id="269621"/>
    <lineage>
        <taxon>Eukaryota</taxon>
        <taxon>Fungi</taxon>
        <taxon>Dikarya</taxon>
        <taxon>Basidiomycota</taxon>
        <taxon>Pucciniomycotina</taxon>
        <taxon>Microbotryomycetes</taxon>
        <taxon>Microbotryales</taxon>
        <taxon>Microbotryaceae</taxon>
        <taxon>Microbotryum</taxon>
    </lineage>
</organism>
<dbReference type="Proteomes" id="UP000198372">
    <property type="component" value="Unassembled WGS sequence"/>
</dbReference>
<dbReference type="EMBL" id="FMSP01000001">
    <property type="protein sequence ID" value="SCV67251.1"/>
    <property type="molecule type" value="Genomic_DNA"/>
</dbReference>
<proteinExistence type="inferred from homology"/>
<protein>
    <submittedName>
        <fullName evidence="8">BQ2448_5897 protein</fullName>
    </submittedName>
</protein>
<sequence>MRPSATIDHRRLRVAIDSPRHHLQCPPKFTSYGAFDKDSIKGNFKKFEYEPKMWDETDVDIKILYCGVCASDIHTASSGWGETEYPQVVGHELVGYAVCVGSEVKHVKVGDLVGVGAQNDSCGKCEQCTAHREPYCDEGQVGTYAGVYKKGNGKGDKSYGGYANYHRAPGHFVLRIPEGLDPALAAPMLCGGVTVYSPLTQYGAGTTAKDVGIIGIGGLGHFGLLFAKALGASVTAISHSASKKADAEKMGASRFIESGDGSEKIFAPYKRSLDLIVATTNDHEMPLLGYLSLLRPGGNLILVGAPEKPLPPLPAFPLLLNNVHIGGSAIGSPKKIAEMLELAAKQQIHPWIIKRPLDSVNETVPEMVTKGAKYRFVLVNVENGGKLD</sequence>
<dbReference type="InterPro" id="IPR047109">
    <property type="entry name" value="CAD-like"/>
</dbReference>
<dbReference type="InterPro" id="IPR002328">
    <property type="entry name" value="ADH_Zn_CS"/>
</dbReference>
<dbReference type="SUPFAM" id="SSF50129">
    <property type="entry name" value="GroES-like"/>
    <property type="match status" value="1"/>
</dbReference>
<dbReference type="FunFam" id="3.40.50.720:FF:000022">
    <property type="entry name" value="Cinnamyl alcohol dehydrogenase"/>
    <property type="match status" value="1"/>
</dbReference>
<dbReference type="InterPro" id="IPR036291">
    <property type="entry name" value="NAD(P)-bd_dom_sf"/>
</dbReference>